<proteinExistence type="predicted"/>
<reference evidence="1" key="1">
    <citation type="journal article" date="2021" name="Proc. Natl. Acad. Sci. U.S.A.">
        <title>A Catalog of Tens of Thousands of Viruses from Human Metagenomes Reveals Hidden Associations with Chronic Diseases.</title>
        <authorList>
            <person name="Tisza M.J."/>
            <person name="Buck C.B."/>
        </authorList>
    </citation>
    <scope>NUCLEOTIDE SEQUENCE</scope>
    <source>
        <strain evidence="1">CtzUB9</strain>
    </source>
</reference>
<name>A0A8S5NWU2_9CAUD</name>
<sequence>MSNPSPNHGAFAPRADFFACHLAFNPKIANRPK</sequence>
<organism evidence="1">
    <name type="scientific">Myoviridae sp. ctzUB9</name>
    <dbReference type="NCBI Taxonomy" id="2825213"/>
    <lineage>
        <taxon>Viruses</taxon>
        <taxon>Duplodnaviria</taxon>
        <taxon>Heunggongvirae</taxon>
        <taxon>Uroviricota</taxon>
        <taxon>Caudoviricetes</taxon>
    </lineage>
</organism>
<protein>
    <submittedName>
        <fullName evidence="1">Uncharacterized protein</fullName>
    </submittedName>
</protein>
<dbReference type="EMBL" id="BK015279">
    <property type="protein sequence ID" value="DAD99285.1"/>
    <property type="molecule type" value="Genomic_DNA"/>
</dbReference>
<accession>A0A8S5NWU2</accession>
<evidence type="ECO:0000313" key="1">
    <source>
        <dbReference type="EMBL" id="DAD99285.1"/>
    </source>
</evidence>